<name>A0AA95EXG6_9BACL</name>
<keyword evidence="2" id="KW-1185">Reference proteome</keyword>
<reference evidence="1" key="1">
    <citation type="submission" date="2023-03" db="EMBL/GenBank/DDBJ databases">
        <title>Andean soil-derived lignocellulolytic bacterial consortium as a source of novel taxa and putative plastic-active enzymes.</title>
        <authorList>
            <person name="Diaz-Garcia L."/>
            <person name="Chuvochina M."/>
            <person name="Feuerriegel G."/>
            <person name="Bunk B."/>
            <person name="Sproer C."/>
            <person name="Streit W.R."/>
            <person name="Rodriguez L.M."/>
            <person name="Overmann J."/>
            <person name="Jimenez D.J."/>
        </authorList>
    </citation>
    <scope>NUCLEOTIDE SEQUENCE</scope>
    <source>
        <strain evidence="1">MAG 2441</strain>
    </source>
</reference>
<sequence length="71" mass="8046">MMSKSNKALFIVSFVLGCIIVLLTIVNFVIIAMRRQSKSDNSVVDVQPHLMDRNDVNNDMFEEVVQTDDSN</sequence>
<evidence type="ECO:0000313" key="1">
    <source>
        <dbReference type="EMBL" id="WEK54869.1"/>
    </source>
</evidence>
<dbReference type="Proteomes" id="UP001178662">
    <property type="component" value="Chromosome"/>
</dbReference>
<organism evidence="1 2">
    <name type="scientific">Candidatus Cohnella colombiensis</name>
    <dbReference type="NCBI Taxonomy" id="3121368"/>
    <lineage>
        <taxon>Bacteria</taxon>
        <taxon>Bacillati</taxon>
        <taxon>Bacillota</taxon>
        <taxon>Bacilli</taxon>
        <taxon>Bacillales</taxon>
        <taxon>Paenibacillaceae</taxon>
        <taxon>Cohnella</taxon>
    </lineage>
</organism>
<proteinExistence type="predicted"/>
<dbReference type="EMBL" id="CP119317">
    <property type="protein sequence ID" value="WEK54869.1"/>
    <property type="molecule type" value="Genomic_DNA"/>
</dbReference>
<evidence type="ECO:0000313" key="2">
    <source>
        <dbReference type="Proteomes" id="UP001178662"/>
    </source>
</evidence>
<accession>A0AA95EXG6</accession>
<protein>
    <submittedName>
        <fullName evidence="1">Uncharacterized protein</fullName>
    </submittedName>
</protein>
<gene>
    <name evidence="1" type="ORF">P0Y55_01965</name>
</gene>
<dbReference type="AlphaFoldDB" id="A0AA95EXG6"/>
<dbReference type="PROSITE" id="PS51257">
    <property type="entry name" value="PROKAR_LIPOPROTEIN"/>
    <property type="match status" value="1"/>
</dbReference>